<organism evidence="2 3">
    <name type="scientific">Streptomyces eurocidicus</name>
    <name type="common">Streptoverticillium eurocidicus</name>
    <dbReference type="NCBI Taxonomy" id="66423"/>
    <lineage>
        <taxon>Bacteria</taxon>
        <taxon>Bacillati</taxon>
        <taxon>Actinomycetota</taxon>
        <taxon>Actinomycetes</taxon>
        <taxon>Kitasatosporales</taxon>
        <taxon>Streptomycetaceae</taxon>
        <taxon>Streptomyces</taxon>
    </lineage>
</organism>
<dbReference type="InterPro" id="IPR025238">
    <property type="entry name" value="DUF4184"/>
</dbReference>
<evidence type="ECO:0000313" key="3">
    <source>
        <dbReference type="Proteomes" id="UP000528608"/>
    </source>
</evidence>
<feature type="transmembrane region" description="Helical" evidence="1">
    <location>
        <begin position="223"/>
        <end position="242"/>
    </location>
</feature>
<feature type="transmembrane region" description="Helical" evidence="1">
    <location>
        <begin position="186"/>
        <end position="203"/>
    </location>
</feature>
<keyword evidence="1" id="KW-0812">Transmembrane</keyword>
<dbReference type="EMBL" id="JACHJF010000030">
    <property type="protein sequence ID" value="MBB5122582.1"/>
    <property type="molecule type" value="Genomic_DNA"/>
</dbReference>
<feature type="transmembrane region" description="Helical" evidence="1">
    <location>
        <begin position="113"/>
        <end position="130"/>
    </location>
</feature>
<evidence type="ECO:0000313" key="2">
    <source>
        <dbReference type="EMBL" id="MBB5122582.1"/>
    </source>
</evidence>
<gene>
    <name evidence="2" type="ORF">FHS36_006055</name>
</gene>
<dbReference type="AlphaFoldDB" id="A0A7W8F5A2"/>
<reference evidence="2 3" key="1">
    <citation type="submission" date="2020-08" db="EMBL/GenBank/DDBJ databases">
        <title>Genomic Encyclopedia of Type Strains, Phase III (KMG-III): the genomes of soil and plant-associated and newly described type strains.</title>
        <authorList>
            <person name="Whitman W."/>
        </authorList>
    </citation>
    <scope>NUCLEOTIDE SEQUENCE [LARGE SCALE GENOMIC DNA]</scope>
    <source>
        <strain evidence="2 3">CECT 3259</strain>
    </source>
</reference>
<protein>
    <recommendedName>
        <fullName evidence="4">DUF4184 domain-containing protein</fullName>
    </recommendedName>
</protein>
<keyword evidence="1" id="KW-0472">Membrane</keyword>
<dbReference type="OrthoDB" id="8481923at2"/>
<dbReference type="RefSeq" id="WP_102919538.1">
    <property type="nucleotide sequence ID" value="NZ_JACHJF010000030.1"/>
</dbReference>
<keyword evidence="1" id="KW-1133">Transmembrane helix</keyword>
<evidence type="ECO:0000256" key="1">
    <source>
        <dbReference type="SAM" id="Phobius"/>
    </source>
</evidence>
<proteinExistence type="predicted"/>
<sequence length="258" mass="27236">MPMTLVHPAVVLPAAACRPLPTSALVAGSLAPDLPKLLPPLETAVRGAGLADAAQFTHTYPGAATLGALLGAVLLTLFHLLLKQPLLALTPDRLGRKLTAPAVGFRCDSVPRALWTMLALALGAASHVLLDDLTHPDPRLGLHRTLQAGITVVLAAVMVAVAAWWLIRQPTGQPASLPRPLRRAPLWLTLAALPAAVLLWGAVTFDQAYQPTPYLRLHHGVTLALPALAGLVTLYALVWHVLRRTGTPAAKHRAATPQ</sequence>
<name>A0A7W8F5A2_STREU</name>
<feature type="transmembrane region" description="Helical" evidence="1">
    <location>
        <begin position="60"/>
        <end position="82"/>
    </location>
</feature>
<accession>A0A7W8F5A2</accession>
<comment type="caution">
    <text evidence="2">The sequence shown here is derived from an EMBL/GenBank/DDBJ whole genome shotgun (WGS) entry which is preliminary data.</text>
</comment>
<dbReference type="Pfam" id="PF13803">
    <property type="entry name" value="DUF4184"/>
    <property type="match status" value="1"/>
</dbReference>
<dbReference type="Proteomes" id="UP000528608">
    <property type="component" value="Unassembled WGS sequence"/>
</dbReference>
<evidence type="ECO:0008006" key="4">
    <source>
        <dbReference type="Google" id="ProtNLM"/>
    </source>
</evidence>
<feature type="transmembrane region" description="Helical" evidence="1">
    <location>
        <begin position="145"/>
        <end position="166"/>
    </location>
</feature>